<feature type="transmembrane region" description="Helical" evidence="1">
    <location>
        <begin position="6"/>
        <end position="26"/>
    </location>
</feature>
<protein>
    <submittedName>
        <fullName evidence="3">Coproporphyrinogen III oxidase</fullName>
    </submittedName>
</protein>
<reference evidence="3 4" key="1">
    <citation type="submission" date="2016-09" db="EMBL/GenBank/DDBJ databases">
        <title>Genomic Taxonomy of the Vibrionaceae.</title>
        <authorList>
            <person name="Gonzalez-Castillo A."/>
            <person name="Gomez-Gil B."/>
            <person name="Enciso-Ibarra K."/>
        </authorList>
    </citation>
    <scope>NUCLEOTIDE SEQUENCE [LARGE SCALE GENOMIC DNA]</scope>
    <source>
        <strain evidence="3 4">CAIM 703</strain>
    </source>
</reference>
<dbReference type="STRING" id="1381081.BIY22_15550"/>
<dbReference type="Pfam" id="PF10675">
    <property type="entry name" value="DUF2489"/>
    <property type="match status" value="1"/>
</dbReference>
<keyword evidence="1" id="KW-0812">Transmembrane</keyword>
<name>A0A1Q9HNQ8_9VIBR</name>
<dbReference type="AlphaFoldDB" id="A0A1Q9HNQ8"/>
<dbReference type="OrthoDB" id="5293867at2"/>
<keyword evidence="1" id="KW-1133">Transmembrane helix</keyword>
<dbReference type="EMBL" id="MJMJ01000003">
    <property type="protein sequence ID" value="OLQ92459.1"/>
    <property type="molecule type" value="Genomic_DNA"/>
</dbReference>
<evidence type="ECO:0000256" key="1">
    <source>
        <dbReference type="SAM" id="Phobius"/>
    </source>
</evidence>
<evidence type="ECO:0000313" key="4">
    <source>
        <dbReference type="Proteomes" id="UP000186313"/>
    </source>
</evidence>
<accession>A0A1Q9HNQ8</accession>
<feature type="domain" description="DUF2489" evidence="2">
    <location>
        <begin position="14"/>
        <end position="144"/>
    </location>
</feature>
<gene>
    <name evidence="3" type="ORF">BIY22_15550</name>
</gene>
<dbReference type="Proteomes" id="UP000186313">
    <property type="component" value="Unassembled WGS sequence"/>
</dbReference>
<organism evidence="3 4">
    <name type="scientific">Vibrio panuliri</name>
    <dbReference type="NCBI Taxonomy" id="1381081"/>
    <lineage>
        <taxon>Bacteria</taxon>
        <taxon>Pseudomonadati</taxon>
        <taxon>Pseudomonadota</taxon>
        <taxon>Gammaproteobacteria</taxon>
        <taxon>Vibrionales</taxon>
        <taxon>Vibrionaceae</taxon>
        <taxon>Vibrio</taxon>
    </lineage>
</organism>
<comment type="caution">
    <text evidence="3">The sequence shown here is derived from an EMBL/GenBank/DDBJ whole genome shotgun (WGS) entry which is preliminary data.</text>
</comment>
<dbReference type="RefSeq" id="WP_075706387.1">
    <property type="nucleotide sequence ID" value="NZ_MJMJ01000003.1"/>
</dbReference>
<evidence type="ECO:0000259" key="2">
    <source>
        <dbReference type="Pfam" id="PF10675"/>
    </source>
</evidence>
<keyword evidence="1" id="KW-0472">Membrane</keyword>
<evidence type="ECO:0000313" key="3">
    <source>
        <dbReference type="EMBL" id="OLQ92459.1"/>
    </source>
</evidence>
<sequence>MNVTLLAIAGGVIILGLASYAGYLLLQLKKQKELQLRHQQLAIEKRNANIFENVHTLCLAGIQGQCDLSEISIRVYCIMDYVQGDERLDFDKEFPATSELYHVVKDMARGEDRQALSKKKRMQQNLARHKAESRLQDAIVEELKVLQQKVQPLNNQINIQML</sequence>
<proteinExistence type="predicted"/>
<dbReference type="InterPro" id="IPR019617">
    <property type="entry name" value="DUF2489"/>
</dbReference>